<gene>
    <name evidence="4" type="ORF">ACFFP0_15150</name>
</gene>
<evidence type="ECO:0000256" key="3">
    <source>
        <dbReference type="SAM" id="SignalP"/>
    </source>
</evidence>
<evidence type="ECO:0000256" key="1">
    <source>
        <dbReference type="SAM" id="Coils"/>
    </source>
</evidence>
<sequence length="553" mass="60290">MRSVFFKAGVCTLAGGMLAFPLAAVLPQKFSVETRLKIEAASERAIGDALAALHSKRSLDNLVHALNLGRGSEFAIDRSSMTSVVSDIVSGDAMTVSQAEGRLRDRLSRAIATGYDGRKGELVISVTAAEADDAASIANMLGDAFRNELAVSGAGIPNPLAEKLRQTLERAEAALAGFISETDPQKLAELRRAESERRELATEITNAEGQLVDFKRKAAEASAMKPDDVLNKPLPDSLDYTGIDYQRQRYVEAKLAVDQLSGDLGPRHPRLLAAQSALDGARSGIQMALKQLATSLRQEEAAATGRLSELKSRQSKKLQDKEIVDSAARLAVLEAAVDEARRSYLDASHRTTEVRTPAAKVTLLAPATVERARAHGFSLPGMFGAGALIGLCLGLVLAFVTRRKQADAPVDDVPMEAVEEPVSAAEQDWPENVSEQEEVFEEDSGLPDYEPAYEQEQYLYTPRYPAPANDRPLADHIREVLMANRRPAREADIPPLVAAAMSGGLAAETRHRTPYLSEENIRRAEEVRELQRHIVELREKVQVYSVRRNAARR</sequence>
<evidence type="ECO:0000313" key="4">
    <source>
        <dbReference type="EMBL" id="MFB9950198.1"/>
    </source>
</evidence>
<dbReference type="Proteomes" id="UP001589692">
    <property type="component" value="Unassembled WGS sequence"/>
</dbReference>
<evidence type="ECO:0000256" key="2">
    <source>
        <dbReference type="SAM" id="Phobius"/>
    </source>
</evidence>
<protein>
    <recommendedName>
        <fullName evidence="6">Succinoglycan biosynthesis protein exop</fullName>
    </recommendedName>
</protein>
<dbReference type="RefSeq" id="WP_377262172.1">
    <property type="nucleotide sequence ID" value="NZ_JBHMAA010000015.1"/>
</dbReference>
<dbReference type="PANTHER" id="PTHR32309">
    <property type="entry name" value="TYROSINE-PROTEIN KINASE"/>
    <property type="match status" value="1"/>
</dbReference>
<organism evidence="4 5">
    <name type="scientific">Rhizobium puerariae</name>
    <dbReference type="NCBI Taxonomy" id="1585791"/>
    <lineage>
        <taxon>Bacteria</taxon>
        <taxon>Pseudomonadati</taxon>
        <taxon>Pseudomonadota</taxon>
        <taxon>Alphaproteobacteria</taxon>
        <taxon>Hyphomicrobiales</taxon>
        <taxon>Rhizobiaceae</taxon>
        <taxon>Rhizobium/Agrobacterium group</taxon>
        <taxon>Rhizobium</taxon>
    </lineage>
</organism>
<keyword evidence="2" id="KW-0472">Membrane</keyword>
<accession>A0ABV6ALL6</accession>
<feature type="transmembrane region" description="Helical" evidence="2">
    <location>
        <begin position="377"/>
        <end position="400"/>
    </location>
</feature>
<dbReference type="PANTHER" id="PTHR32309:SF31">
    <property type="entry name" value="CAPSULAR EXOPOLYSACCHARIDE FAMILY"/>
    <property type="match status" value="1"/>
</dbReference>
<keyword evidence="2" id="KW-0812">Transmembrane</keyword>
<comment type="caution">
    <text evidence="4">The sequence shown here is derived from an EMBL/GenBank/DDBJ whole genome shotgun (WGS) entry which is preliminary data.</text>
</comment>
<dbReference type="EMBL" id="JBHMAA010000015">
    <property type="protein sequence ID" value="MFB9950198.1"/>
    <property type="molecule type" value="Genomic_DNA"/>
</dbReference>
<feature type="coiled-coil region" evidence="1">
    <location>
        <begin position="161"/>
        <end position="217"/>
    </location>
</feature>
<keyword evidence="1" id="KW-0175">Coiled coil</keyword>
<name>A0ABV6ALL6_9HYPH</name>
<keyword evidence="5" id="KW-1185">Reference proteome</keyword>
<feature type="chain" id="PRO_5045376245" description="Succinoglycan biosynthesis protein exop" evidence="3">
    <location>
        <begin position="24"/>
        <end position="553"/>
    </location>
</feature>
<keyword evidence="2" id="KW-1133">Transmembrane helix</keyword>
<evidence type="ECO:0000313" key="5">
    <source>
        <dbReference type="Proteomes" id="UP001589692"/>
    </source>
</evidence>
<evidence type="ECO:0008006" key="6">
    <source>
        <dbReference type="Google" id="ProtNLM"/>
    </source>
</evidence>
<proteinExistence type="predicted"/>
<keyword evidence="3" id="KW-0732">Signal</keyword>
<reference evidence="4 5" key="1">
    <citation type="submission" date="2024-09" db="EMBL/GenBank/DDBJ databases">
        <authorList>
            <person name="Sun Q."/>
            <person name="Mori K."/>
        </authorList>
    </citation>
    <scope>NUCLEOTIDE SEQUENCE [LARGE SCALE GENOMIC DNA]</scope>
    <source>
        <strain evidence="4 5">TBRC 4938</strain>
    </source>
</reference>
<feature type="signal peptide" evidence="3">
    <location>
        <begin position="1"/>
        <end position="23"/>
    </location>
</feature>
<dbReference type="InterPro" id="IPR050445">
    <property type="entry name" value="Bact_polysacc_biosynth/exp"/>
</dbReference>